<accession>A0AAV6LZJ9</accession>
<reference evidence="1 2" key="1">
    <citation type="journal article" date="2021" name="Hortic Res">
        <title>The domestication of Cucurbita argyrosperma as revealed by the genome of its wild relative.</title>
        <authorList>
            <person name="Barrera-Redondo J."/>
            <person name="Sanchez-de la Vega G."/>
            <person name="Aguirre-Liguori J.A."/>
            <person name="Castellanos-Morales G."/>
            <person name="Gutierrez-Guerrero Y.T."/>
            <person name="Aguirre-Dugua X."/>
            <person name="Aguirre-Planter E."/>
            <person name="Tenaillon M.I."/>
            <person name="Lira-Saade R."/>
            <person name="Eguiarte L.E."/>
        </authorList>
    </citation>
    <scope>NUCLEOTIDE SEQUENCE [LARGE SCALE GENOMIC DNA]</scope>
    <source>
        <strain evidence="1">JBR-2021</strain>
    </source>
</reference>
<gene>
    <name evidence="1" type="primary">EXO70E2</name>
    <name evidence="1" type="ORF">SDJN03_26790</name>
</gene>
<evidence type="ECO:0000313" key="2">
    <source>
        <dbReference type="Proteomes" id="UP000685013"/>
    </source>
</evidence>
<dbReference type="EMBL" id="JAGKQH010000018">
    <property type="protein sequence ID" value="KAG6572903.1"/>
    <property type="molecule type" value="Genomic_DNA"/>
</dbReference>
<comment type="caution">
    <text evidence="1">The sequence shown here is derived from an EMBL/GenBank/DDBJ whole genome shotgun (WGS) entry which is preliminary data.</text>
</comment>
<dbReference type="PANTHER" id="PTHR12542:SF92">
    <property type="entry name" value="EXOCYST COMPLEX COMPONENT EXO70E2"/>
    <property type="match status" value="1"/>
</dbReference>
<proteinExistence type="predicted"/>
<sequence length="111" mass="13113">MKTVEESLRYGRWEVEDNLEEENPQRESMAAVYVVNLVHPHLILHLKAIANLVFTSNCIQEFCQASVNMRKDALDEYLFNLEMEKYSIDDLVSMEWNVLNVKIKKWLNSCF</sequence>
<protein>
    <submittedName>
        <fullName evidence="1">Exocyst complex component EXO70E2</fullName>
    </submittedName>
</protein>
<dbReference type="AlphaFoldDB" id="A0AAV6LZJ9"/>
<organism evidence="1 2">
    <name type="scientific">Cucurbita argyrosperma subsp. sororia</name>
    <dbReference type="NCBI Taxonomy" id="37648"/>
    <lineage>
        <taxon>Eukaryota</taxon>
        <taxon>Viridiplantae</taxon>
        <taxon>Streptophyta</taxon>
        <taxon>Embryophyta</taxon>
        <taxon>Tracheophyta</taxon>
        <taxon>Spermatophyta</taxon>
        <taxon>Magnoliopsida</taxon>
        <taxon>eudicotyledons</taxon>
        <taxon>Gunneridae</taxon>
        <taxon>Pentapetalae</taxon>
        <taxon>rosids</taxon>
        <taxon>fabids</taxon>
        <taxon>Cucurbitales</taxon>
        <taxon>Cucurbitaceae</taxon>
        <taxon>Cucurbiteae</taxon>
        <taxon>Cucurbita</taxon>
    </lineage>
</organism>
<feature type="non-terminal residue" evidence="1">
    <location>
        <position position="1"/>
    </location>
</feature>
<evidence type="ECO:0000313" key="1">
    <source>
        <dbReference type="EMBL" id="KAG6572903.1"/>
    </source>
</evidence>
<dbReference type="Proteomes" id="UP000685013">
    <property type="component" value="Chromosome 18"/>
</dbReference>
<dbReference type="GO" id="GO:0006887">
    <property type="term" value="P:exocytosis"/>
    <property type="evidence" value="ECO:0007669"/>
    <property type="project" value="InterPro"/>
</dbReference>
<keyword evidence="2" id="KW-1185">Reference proteome</keyword>
<name>A0AAV6LZJ9_9ROSI</name>
<dbReference type="InterPro" id="IPR004140">
    <property type="entry name" value="Exo70"/>
</dbReference>
<dbReference type="PANTHER" id="PTHR12542">
    <property type="entry name" value="EXOCYST COMPLEX PROTEIN EXO70"/>
    <property type="match status" value="1"/>
</dbReference>
<dbReference type="GO" id="GO:0000145">
    <property type="term" value="C:exocyst"/>
    <property type="evidence" value="ECO:0007669"/>
    <property type="project" value="InterPro"/>
</dbReference>